<dbReference type="AlphaFoldDB" id="A0A4Y2EJN4"/>
<dbReference type="EMBL" id="BGPR01000626">
    <property type="protein sequence ID" value="GBM29051.1"/>
    <property type="molecule type" value="Genomic_DNA"/>
</dbReference>
<comment type="caution">
    <text evidence="1">The sequence shown here is derived from an EMBL/GenBank/DDBJ whole genome shotgun (WGS) entry which is preliminary data.</text>
</comment>
<dbReference type="Proteomes" id="UP000499080">
    <property type="component" value="Unassembled WGS sequence"/>
</dbReference>
<protein>
    <submittedName>
        <fullName evidence="1">Uncharacterized protein</fullName>
    </submittedName>
</protein>
<accession>A0A4Y2EJN4</accession>
<evidence type="ECO:0000313" key="1">
    <source>
        <dbReference type="EMBL" id="GBM29051.1"/>
    </source>
</evidence>
<evidence type="ECO:0000313" key="2">
    <source>
        <dbReference type="Proteomes" id="UP000499080"/>
    </source>
</evidence>
<keyword evidence="2" id="KW-1185">Reference proteome</keyword>
<gene>
    <name evidence="1" type="ORF">AVEN_233229_1</name>
</gene>
<proteinExistence type="predicted"/>
<sequence length="89" mass="10300">MQTWNHINGFITKLTKIETITLAITISSDNSDYFLWWFVKDCAHVLSRPTTITDQGRGSLVVRSQLWGRRVNKAPITSRTERRPLPPYP</sequence>
<reference evidence="1 2" key="1">
    <citation type="journal article" date="2019" name="Sci. Rep.">
        <title>Orb-weaving spider Araneus ventricosus genome elucidates the spidroin gene catalogue.</title>
        <authorList>
            <person name="Kono N."/>
            <person name="Nakamura H."/>
            <person name="Ohtoshi R."/>
            <person name="Moran D.A.P."/>
            <person name="Shinohara A."/>
            <person name="Yoshida Y."/>
            <person name="Fujiwara M."/>
            <person name="Mori M."/>
            <person name="Tomita M."/>
            <person name="Arakawa K."/>
        </authorList>
    </citation>
    <scope>NUCLEOTIDE SEQUENCE [LARGE SCALE GENOMIC DNA]</scope>
</reference>
<name>A0A4Y2EJN4_ARAVE</name>
<organism evidence="1 2">
    <name type="scientific">Araneus ventricosus</name>
    <name type="common">Orbweaver spider</name>
    <name type="synonym">Epeira ventricosa</name>
    <dbReference type="NCBI Taxonomy" id="182803"/>
    <lineage>
        <taxon>Eukaryota</taxon>
        <taxon>Metazoa</taxon>
        <taxon>Ecdysozoa</taxon>
        <taxon>Arthropoda</taxon>
        <taxon>Chelicerata</taxon>
        <taxon>Arachnida</taxon>
        <taxon>Araneae</taxon>
        <taxon>Araneomorphae</taxon>
        <taxon>Entelegynae</taxon>
        <taxon>Araneoidea</taxon>
        <taxon>Araneidae</taxon>
        <taxon>Araneus</taxon>
    </lineage>
</organism>